<dbReference type="InterPro" id="IPR011990">
    <property type="entry name" value="TPR-like_helical_dom_sf"/>
</dbReference>
<feature type="repeat" description="PPR" evidence="4">
    <location>
        <begin position="211"/>
        <end position="245"/>
    </location>
</feature>
<accession>L0P3R8</accession>
<dbReference type="EMBL" id="FO203439">
    <property type="protein sequence ID" value="CCI55338.1"/>
    <property type="molecule type" value="Genomic_DNA"/>
</dbReference>
<evidence type="ECO:0000256" key="2">
    <source>
        <dbReference type="ARBA" id="ARBA00022737"/>
    </source>
</evidence>
<dbReference type="PANTHER" id="PTHR47939">
    <property type="entry name" value="MEMBRANE-ASSOCIATED SALT-INDUCIBLE PROTEIN-LIKE"/>
    <property type="match status" value="1"/>
</dbReference>
<dbReference type="Pfam" id="PF13041">
    <property type="entry name" value="PPR_2"/>
    <property type="match status" value="2"/>
</dbReference>
<comment type="similarity">
    <text evidence="1">Belongs to the PPR family. P subfamily.</text>
</comment>
<name>L0P3R8_PHYED</name>
<evidence type="ECO:0000313" key="5">
    <source>
        <dbReference type="EMBL" id="CCI55338.1"/>
    </source>
</evidence>
<organism evidence="5">
    <name type="scientific">Phyllostachys edulis</name>
    <name type="common">Tortoise shell bamboo</name>
    <name type="synonym">Bambusa edulis</name>
    <dbReference type="NCBI Taxonomy" id="38705"/>
    <lineage>
        <taxon>Eukaryota</taxon>
        <taxon>Viridiplantae</taxon>
        <taxon>Streptophyta</taxon>
        <taxon>Embryophyta</taxon>
        <taxon>Tracheophyta</taxon>
        <taxon>Spermatophyta</taxon>
        <taxon>Magnoliopsida</taxon>
        <taxon>Liliopsida</taxon>
        <taxon>Poales</taxon>
        <taxon>Poaceae</taxon>
        <taxon>BOP clade</taxon>
        <taxon>Bambusoideae</taxon>
        <taxon>Arundinarodae</taxon>
        <taxon>Arundinarieae</taxon>
        <taxon>Arundinariinae</taxon>
        <taxon>Phyllostachys</taxon>
    </lineage>
</organism>
<evidence type="ECO:0000256" key="1">
    <source>
        <dbReference type="ARBA" id="ARBA00007626"/>
    </source>
</evidence>
<dbReference type="InterPro" id="IPR050667">
    <property type="entry name" value="PPR-containing_protein"/>
</dbReference>
<protein>
    <submittedName>
        <fullName evidence="5">PH01B019A14.7 protein</fullName>
    </submittedName>
</protein>
<keyword evidence="3" id="KW-0809">Transit peptide</keyword>
<dbReference type="PROSITE" id="PS51375">
    <property type="entry name" value="PPR"/>
    <property type="match status" value="3"/>
</dbReference>
<dbReference type="NCBIfam" id="TIGR00756">
    <property type="entry name" value="PPR"/>
    <property type="match status" value="3"/>
</dbReference>
<gene>
    <name evidence="5" type="primary">PH01B019A14.7</name>
</gene>
<feature type="repeat" description="PPR" evidence="4">
    <location>
        <begin position="176"/>
        <end position="210"/>
    </location>
</feature>
<proteinExistence type="inferred from homology"/>
<evidence type="ECO:0000256" key="3">
    <source>
        <dbReference type="ARBA" id="ARBA00022946"/>
    </source>
</evidence>
<reference evidence="5" key="1">
    <citation type="submission" date="2012-05" db="EMBL/GenBank/DDBJ databases">
        <authorList>
            <person name="Han B."/>
            <person name="Lu Y."/>
            <person name="Feng Q."/>
            <person name="Zhao Q."/>
            <person name="Lu T.T."/>
            <person name="Li Y."/>
            <person name="Liu K.Y."/>
            <person name="Huang X.H."/>
            <person name="Fan D.L."/>
            <person name="Weng Q.J."/>
            <person name="Zhang L."/>
            <person name="Lu Y.Q."/>
            <person name="Guo Y.L."/>
            <person name="Li W.J."/>
            <person name="Zhou C.C."/>
            <person name="Lu H.Y."/>
            <person name="Huang T."/>
            <person name="Zhu C.R."/>
            <person name="Zhao Y."/>
            <person name="Hu T."/>
            <person name="Yao N."/>
        </authorList>
    </citation>
    <scope>NUCLEOTIDE SEQUENCE</scope>
</reference>
<dbReference type="Gene3D" id="1.25.40.10">
    <property type="entry name" value="Tetratricopeptide repeat domain"/>
    <property type="match status" value="3"/>
</dbReference>
<keyword evidence="2" id="KW-0677">Repeat</keyword>
<feature type="repeat" description="PPR" evidence="4">
    <location>
        <begin position="246"/>
        <end position="280"/>
    </location>
</feature>
<dbReference type="SUPFAM" id="SSF48452">
    <property type="entry name" value="TPR-like"/>
    <property type="match status" value="1"/>
</dbReference>
<sequence>MARALARRSSPPFLRLRSIVCDDSYWMGRLDHKDWLAPNEVLKIFANIRDPSLITRAFKRACTRRDYKPNETLYSLMIDRIACARRFGDVEELLARARIEKFRFSDEFFYRLIKMYGNVANHPEKAIETLFAMPGYNCWPSTKTFNYVLHMLVCKRQYEVVHEVYSSAPRLGVTLDTCCFNILVKGLCQLGKFDEAISLLHEMPKQGCLPNVNTYSTLMHFLCQHGQVDEAFELFERMWKEDIAADTVVYNILISGLCREGRVTKAFDLFKSMASEGCYPNSGTYQLIFTSAFSSFSLDFPAIGFQANNLKDACHEICKHLGWELATPISKSDLSKIFYVFFIRNSLVWNDLYAADTTV</sequence>
<evidence type="ECO:0000256" key="4">
    <source>
        <dbReference type="PROSITE-ProRule" id="PRU00708"/>
    </source>
</evidence>
<dbReference type="PANTHER" id="PTHR47939:SF14">
    <property type="entry name" value="PENTATRICOPEPTIDE REPEAT-CONTAINING PROTEIN MITOCHONDRIAL"/>
    <property type="match status" value="1"/>
</dbReference>
<dbReference type="InterPro" id="IPR002885">
    <property type="entry name" value="PPR_rpt"/>
</dbReference>
<dbReference type="AlphaFoldDB" id="L0P3R8"/>